<gene>
    <name evidence="2" type="ORF">H7U08_19395</name>
</gene>
<accession>A0AAW4QZE1</accession>
<feature type="transmembrane region" description="Helical" evidence="1">
    <location>
        <begin position="78"/>
        <end position="98"/>
    </location>
</feature>
<reference evidence="2" key="1">
    <citation type="submission" date="2020-08" db="EMBL/GenBank/DDBJ databases">
        <title>Fungal Genomes of the International Space Station.</title>
        <authorList>
            <person name="Seuylemezian A."/>
            <person name="Singh N.K."/>
            <person name="Wood J."/>
            <person name="Venkateswaran K."/>
        </authorList>
    </citation>
    <scope>NUCLEOTIDE SEQUENCE</scope>
    <source>
        <strain evidence="2">I2-B2</strain>
    </source>
</reference>
<dbReference type="Proteomes" id="UP001197806">
    <property type="component" value="Unassembled WGS sequence"/>
</dbReference>
<evidence type="ECO:0000256" key="1">
    <source>
        <dbReference type="SAM" id="Phobius"/>
    </source>
</evidence>
<keyword evidence="1" id="KW-0472">Membrane</keyword>
<evidence type="ECO:0000313" key="3">
    <source>
        <dbReference type="Proteomes" id="UP001197806"/>
    </source>
</evidence>
<comment type="caution">
    <text evidence="2">The sequence shown here is derived from an EMBL/GenBank/DDBJ whole genome shotgun (WGS) entry which is preliminary data.</text>
</comment>
<name>A0AAW4QZE1_BACCE</name>
<dbReference type="EMBL" id="JACLPZ010000023">
    <property type="protein sequence ID" value="MBY0038680.1"/>
    <property type="molecule type" value="Genomic_DNA"/>
</dbReference>
<keyword evidence="1" id="KW-1133">Transmembrane helix</keyword>
<evidence type="ECO:0000313" key="2">
    <source>
        <dbReference type="EMBL" id="MBY0038680.1"/>
    </source>
</evidence>
<protein>
    <recommendedName>
        <fullName evidence="4">Yip1 domain-containing protein</fullName>
    </recommendedName>
</protein>
<organism evidence="2 3">
    <name type="scientific">Bacillus cereus</name>
    <dbReference type="NCBI Taxonomy" id="1396"/>
    <lineage>
        <taxon>Bacteria</taxon>
        <taxon>Bacillati</taxon>
        <taxon>Bacillota</taxon>
        <taxon>Bacilli</taxon>
        <taxon>Bacillales</taxon>
        <taxon>Bacillaceae</taxon>
        <taxon>Bacillus</taxon>
        <taxon>Bacillus cereus group</taxon>
    </lineage>
</organism>
<feature type="transmembrane region" description="Helical" evidence="1">
    <location>
        <begin position="110"/>
        <end position="132"/>
    </location>
</feature>
<dbReference type="AlphaFoldDB" id="A0AAW4QZE1"/>
<keyword evidence="1" id="KW-0812">Transmembrane</keyword>
<sequence length="139" mass="15589">MSEFILPLVLLGLSFSLKLYINREVNNPTLLSAIAELPVDVMFVSVAFTISYQVQLSNYVIKTINSGTKEILNKMDLYNGYVLFATYILLTVLVIALWRISIKSLDNTKWISFCICVGINCIICILALLNAFSKLSEVL</sequence>
<evidence type="ECO:0008006" key="4">
    <source>
        <dbReference type="Google" id="ProtNLM"/>
    </source>
</evidence>
<proteinExistence type="predicted"/>
<dbReference type="RefSeq" id="WP_221826156.1">
    <property type="nucleotide sequence ID" value="NZ_JACLPZ010000023.1"/>
</dbReference>